<evidence type="ECO:0000256" key="1">
    <source>
        <dbReference type="SAM" id="MobiDB-lite"/>
    </source>
</evidence>
<accession>A0A1C7LKZ0</accession>
<keyword evidence="4" id="KW-1185">Reference proteome</keyword>
<dbReference type="AlphaFoldDB" id="A0A1C7LKZ0"/>
<evidence type="ECO:0000313" key="4">
    <source>
        <dbReference type="Proteomes" id="UP000092993"/>
    </source>
</evidence>
<evidence type="ECO:0000313" key="3">
    <source>
        <dbReference type="EMBL" id="OBZ65208.1"/>
    </source>
</evidence>
<feature type="region of interest" description="Disordered" evidence="1">
    <location>
        <begin position="80"/>
        <end position="117"/>
    </location>
</feature>
<proteinExistence type="predicted"/>
<gene>
    <name evidence="3" type="ORF">A0H81_14809</name>
</gene>
<feature type="domain" description="ArsA/GET3 Anion-transporting ATPase-like" evidence="2">
    <location>
        <begin position="5"/>
        <end position="49"/>
    </location>
</feature>
<dbReference type="Gene3D" id="3.40.50.300">
    <property type="entry name" value="P-loop containing nucleotide triphosphate hydrolases"/>
    <property type="match status" value="1"/>
</dbReference>
<evidence type="ECO:0000259" key="2">
    <source>
        <dbReference type="Pfam" id="PF02374"/>
    </source>
</evidence>
<organism evidence="3 4">
    <name type="scientific">Grifola frondosa</name>
    <name type="common">Maitake</name>
    <name type="synonym">Polyporus frondosus</name>
    <dbReference type="NCBI Taxonomy" id="5627"/>
    <lineage>
        <taxon>Eukaryota</taxon>
        <taxon>Fungi</taxon>
        <taxon>Dikarya</taxon>
        <taxon>Basidiomycota</taxon>
        <taxon>Agaricomycotina</taxon>
        <taxon>Agaricomycetes</taxon>
        <taxon>Polyporales</taxon>
        <taxon>Grifolaceae</taxon>
        <taxon>Grifola</taxon>
    </lineage>
</organism>
<sequence>MECSGIVFDTAPTGHTLHFLSSPTVLSEKALGKLSILSRRIGPMINQVGAGADTVVEENTHGASDLPIIEFADLDRHHIDHPLPPPARARKPHKIHKRPAPSRALSEPPSAPPVPSSEHEEECLLLMSLSPLRCKSRWDLFFQIGSGGNLLVRHTRTPRDVPFLHSMVGEFWGHDDRLLHKDLCRLSGWWRGHWQTRGHGRGTFGMCGRGYPRALTANTVGYGTTCSKST</sequence>
<dbReference type="InterPro" id="IPR027417">
    <property type="entry name" value="P-loop_NTPase"/>
</dbReference>
<dbReference type="Proteomes" id="UP000092993">
    <property type="component" value="Unassembled WGS sequence"/>
</dbReference>
<dbReference type="InterPro" id="IPR025723">
    <property type="entry name" value="ArsA/GET3_ATPase-like"/>
</dbReference>
<dbReference type="OrthoDB" id="3361414at2759"/>
<reference evidence="3 4" key="1">
    <citation type="submission" date="2016-03" db="EMBL/GenBank/DDBJ databases">
        <title>Whole genome sequencing of Grifola frondosa 9006-11.</title>
        <authorList>
            <person name="Min B."/>
            <person name="Park H."/>
            <person name="Kim J.-G."/>
            <person name="Cho H."/>
            <person name="Oh Y.-L."/>
            <person name="Kong W.-S."/>
            <person name="Choi I.-G."/>
        </authorList>
    </citation>
    <scope>NUCLEOTIDE SEQUENCE [LARGE SCALE GENOMIC DNA]</scope>
    <source>
        <strain evidence="3 4">9006-11</strain>
    </source>
</reference>
<dbReference type="STRING" id="5627.A0A1C7LKZ0"/>
<dbReference type="EMBL" id="LUGG01000048">
    <property type="protein sequence ID" value="OBZ65208.1"/>
    <property type="molecule type" value="Genomic_DNA"/>
</dbReference>
<dbReference type="Pfam" id="PF02374">
    <property type="entry name" value="ArsA_ATPase"/>
    <property type="match status" value="1"/>
</dbReference>
<comment type="caution">
    <text evidence="3">The sequence shown here is derived from an EMBL/GenBank/DDBJ whole genome shotgun (WGS) entry which is preliminary data.</text>
</comment>
<feature type="compositionally biased region" description="Basic residues" evidence="1">
    <location>
        <begin position="88"/>
        <end position="100"/>
    </location>
</feature>
<protein>
    <recommendedName>
        <fullName evidence="2">ArsA/GET3 Anion-transporting ATPase-like domain-containing protein</fullName>
    </recommendedName>
</protein>
<name>A0A1C7LKZ0_GRIFR</name>